<organism evidence="2 3">
    <name type="scientific">Trichonephila clavata</name>
    <name type="common">Joro spider</name>
    <name type="synonym">Nephila clavata</name>
    <dbReference type="NCBI Taxonomy" id="2740835"/>
    <lineage>
        <taxon>Eukaryota</taxon>
        <taxon>Metazoa</taxon>
        <taxon>Ecdysozoa</taxon>
        <taxon>Arthropoda</taxon>
        <taxon>Chelicerata</taxon>
        <taxon>Arachnida</taxon>
        <taxon>Araneae</taxon>
        <taxon>Araneomorphae</taxon>
        <taxon>Entelegynae</taxon>
        <taxon>Araneoidea</taxon>
        <taxon>Nephilidae</taxon>
        <taxon>Trichonephila</taxon>
    </lineage>
</organism>
<keyword evidence="1" id="KW-0812">Transmembrane</keyword>
<dbReference type="Proteomes" id="UP000887116">
    <property type="component" value="Unassembled WGS sequence"/>
</dbReference>
<reference evidence="2" key="1">
    <citation type="submission" date="2020-07" db="EMBL/GenBank/DDBJ databases">
        <title>Multicomponent nature underlies the extraordinary mechanical properties of spider dragline silk.</title>
        <authorList>
            <person name="Kono N."/>
            <person name="Nakamura H."/>
            <person name="Mori M."/>
            <person name="Yoshida Y."/>
            <person name="Ohtoshi R."/>
            <person name="Malay A.D."/>
            <person name="Moran D.A.P."/>
            <person name="Tomita M."/>
            <person name="Numata K."/>
            <person name="Arakawa K."/>
        </authorList>
    </citation>
    <scope>NUCLEOTIDE SEQUENCE</scope>
</reference>
<name>A0A8X6JDY4_TRICU</name>
<dbReference type="EMBL" id="BMAO01028055">
    <property type="protein sequence ID" value="GFR21698.1"/>
    <property type="molecule type" value="Genomic_DNA"/>
</dbReference>
<keyword evidence="3" id="KW-1185">Reference proteome</keyword>
<accession>A0A8X6JDY4</accession>
<comment type="caution">
    <text evidence="2">The sequence shown here is derived from an EMBL/GenBank/DDBJ whole genome shotgun (WGS) entry which is preliminary data.</text>
</comment>
<feature type="transmembrane region" description="Helical" evidence="1">
    <location>
        <begin position="66"/>
        <end position="93"/>
    </location>
</feature>
<protein>
    <submittedName>
        <fullName evidence="2">Uncharacterized protein</fullName>
    </submittedName>
</protein>
<keyword evidence="1" id="KW-1133">Transmembrane helix</keyword>
<keyword evidence="1" id="KW-0472">Membrane</keyword>
<proteinExistence type="predicted"/>
<evidence type="ECO:0000313" key="3">
    <source>
        <dbReference type="Proteomes" id="UP000887116"/>
    </source>
</evidence>
<sequence>MAKNWFLTVVDQHWKRKDDLKYDELETTVIFMLRVHSLLPHRMRGVHMPIPQTCTMPQHSRKVSDYVIKMILEAMMLGCFQRTMFAMIAFLLYQLRVKC</sequence>
<dbReference type="AlphaFoldDB" id="A0A8X6JDY4"/>
<evidence type="ECO:0000313" key="2">
    <source>
        <dbReference type="EMBL" id="GFR21698.1"/>
    </source>
</evidence>
<evidence type="ECO:0000256" key="1">
    <source>
        <dbReference type="SAM" id="Phobius"/>
    </source>
</evidence>
<gene>
    <name evidence="2" type="ORF">TNCT_289151</name>
</gene>